<dbReference type="GO" id="GO:0006355">
    <property type="term" value="P:regulation of DNA-templated transcription"/>
    <property type="evidence" value="ECO:0007669"/>
    <property type="project" value="InterPro"/>
</dbReference>
<reference evidence="1" key="1">
    <citation type="submission" date="2020-05" db="EMBL/GenBank/DDBJ databases">
        <authorList>
            <person name="Zhu T."/>
            <person name="Keshari N."/>
            <person name="Lu X."/>
        </authorList>
    </citation>
    <scope>NUCLEOTIDE SEQUENCE</scope>
    <source>
        <strain evidence="1">NK1-12</strain>
    </source>
</reference>
<protein>
    <recommendedName>
        <fullName evidence="2">Ribbon-helix-helix protein, CopG family</fullName>
    </recommendedName>
</protein>
<sequence length="89" mass="10394">MNRVKSYACLILRENRVSINTYLLVAKGKRKPEVRAYVEEDLDRLIKTIASLRGISVSELLNQAIEVYLQLPEIQKLVERHRLDQIEDD</sequence>
<organism evidence="1">
    <name type="scientific">Leptolyngbya sp. NK1-12</name>
    <dbReference type="NCBI Taxonomy" id="2547451"/>
    <lineage>
        <taxon>Bacteria</taxon>
        <taxon>Bacillati</taxon>
        <taxon>Cyanobacteriota</taxon>
        <taxon>Cyanophyceae</taxon>
        <taxon>Leptolyngbyales</taxon>
        <taxon>Leptolyngbyaceae</taxon>
        <taxon>Leptolyngbya group</taxon>
        <taxon>Leptolyngbya</taxon>
    </lineage>
</organism>
<proteinExistence type="predicted"/>
<dbReference type="Gene3D" id="1.10.1220.10">
    <property type="entry name" value="Met repressor-like"/>
    <property type="match status" value="1"/>
</dbReference>
<dbReference type="RefSeq" id="WP_316434443.1">
    <property type="nucleotide sequence ID" value="NZ_CP053586.1"/>
</dbReference>
<evidence type="ECO:0000313" key="1">
    <source>
        <dbReference type="EMBL" id="WNZ22895.1"/>
    </source>
</evidence>
<dbReference type="AlphaFoldDB" id="A0AA96WE58"/>
<dbReference type="InterPro" id="IPR013321">
    <property type="entry name" value="Arc_rbn_hlx_hlx"/>
</dbReference>
<dbReference type="EMBL" id="CP053586">
    <property type="protein sequence ID" value="WNZ22895.1"/>
    <property type="molecule type" value="Genomic_DNA"/>
</dbReference>
<name>A0AA96WE58_9CYAN</name>
<gene>
    <name evidence="1" type="ORF">HJG54_08525</name>
</gene>
<accession>A0AA96WE58</accession>
<evidence type="ECO:0008006" key="2">
    <source>
        <dbReference type="Google" id="ProtNLM"/>
    </source>
</evidence>